<dbReference type="InterPro" id="IPR029000">
    <property type="entry name" value="Cyclophilin-like_dom_sf"/>
</dbReference>
<dbReference type="GO" id="GO:0005737">
    <property type="term" value="C:cytoplasm"/>
    <property type="evidence" value="ECO:0007669"/>
    <property type="project" value="TreeGrafter"/>
</dbReference>
<dbReference type="PANTHER" id="PTHR11071">
    <property type="entry name" value="PEPTIDYL-PROLYL CIS-TRANS ISOMERASE"/>
    <property type="match status" value="1"/>
</dbReference>
<feature type="domain" description="PPIase cyclophilin-type" evidence="2">
    <location>
        <begin position="1"/>
        <end position="81"/>
    </location>
</feature>
<evidence type="ECO:0000313" key="4">
    <source>
        <dbReference type="Proteomes" id="UP000278807"/>
    </source>
</evidence>
<dbReference type="OrthoDB" id="408413at2759"/>
<sequence length="92" mass="10780">MIDENFAIKHDRRGILSMVNEGRNTNSSQFMITFQPAPWMDCRYVAFGQLLEGLRTLDEMEQVETNNDRPCRDIKITEIKVLNPKDIYSKLE</sequence>
<gene>
    <name evidence="3" type="ORF">HNAJ_LOCUS9430</name>
</gene>
<evidence type="ECO:0000259" key="2">
    <source>
        <dbReference type="PROSITE" id="PS50072"/>
    </source>
</evidence>
<dbReference type="PROSITE" id="PS50072">
    <property type="entry name" value="CSA_PPIASE_2"/>
    <property type="match status" value="1"/>
</dbReference>
<dbReference type="EC" id="5.2.1.8" evidence="1"/>
<keyword evidence="4" id="KW-1185">Reference proteome</keyword>
<organism evidence="5">
    <name type="scientific">Rodentolepis nana</name>
    <name type="common">Dwarf tapeworm</name>
    <name type="synonym">Hymenolepis nana</name>
    <dbReference type="NCBI Taxonomy" id="102285"/>
    <lineage>
        <taxon>Eukaryota</taxon>
        <taxon>Metazoa</taxon>
        <taxon>Spiralia</taxon>
        <taxon>Lophotrochozoa</taxon>
        <taxon>Platyhelminthes</taxon>
        <taxon>Cestoda</taxon>
        <taxon>Eucestoda</taxon>
        <taxon>Cyclophyllidea</taxon>
        <taxon>Hymenolepididae</taxon>
        <taxon>Rodentolepis</taxon>
    </lineage>
</organism>
<dbReference type="STRING" id="102285.A0A0R3TPM6"/>
<comment type="catalytic activity">
    <reaction evidence="1">
        <text>[protein]-peptidylproline (omega=180) = [protein]-peptidylproline (omega=0)</text>
        <dbReference type="Rhea" id="RHEA:16237"/>
        <dbReference type="Rhea" id="RHEA-COMP:10747"/>
        <dbReference type="Rhea" id="RHEA-COMP:10748"/>
        <dbReference type="ChEBI" id="CHEBI:83833"/>
        <dbReference type="ChEBI" id="CHEBI:83834"/>
        <dbReference type="EC" id="5.2.1.8"/>
    </reaction>
</comment>
<keyword evidence="1" id="KW-0413">Isomerase</keyword>
<proteinExistence type="inferred from homology"/>
<accession>A0A0R3TPM6</accession>
<name>A0A0R3TPM6_RODNA</name>
<evidence type="ECO:0000256" key="1">
    <source>
        <dbReference type="RuleBase" id="RU363019"/>
    </source>
</evidence>
<dbReference type="Pfam" id="PF00160">
    <property type="entry name" value="Pro_isomerase"/>
    <property type="match status" value="1"/>
</dbReference>
<dbReference type="PRINTS" id="PR00153">
    <property type="entry name" value="CSAPPISMRASE"/>
</dbReference>
<comment type="similarity">
    <text evidence="1">Belongs to the cyclophilin-type PPIase family.</text>
</comment>
<dbReference type="AlphaFoldDB" id="A0A0R3TPM6"/>
<dbReference type="InterPro" id="IPR002130">
    <property type="entry name" value="Cyclophilin-type_PPIase_dom"/>
</dbReference>
<dbReference type="Gene3D" id="2.40.100.10">
    <property type="entry name" value="Cyclophilin-like"/>
    <property type="match status" value="1"/>
</dbReference>
<dbReference type="PANTHER" id="PTHR11071:SF561">
    <property type="entry name" value="PEPTIDYL-PROLYL CIS-TRANS ISOMERASE D-RELATED"/>
    <property type="match status" value="1"/>
</dbReference>
<dbReference type="Proteomes" id="UP000278807">
    <property type="component" value="Unassembled WGS sequence"/>
</dbReference>
<comment type="function">
    <text evidence="1">PPIases accelerate the folding of proteins. It catalyzes the cis-trans isomerization of proline imidic peptide bonds in oligopeptides.</text>
</comment>
<reference evidence="3 4" key="2">
    <citation type="submission" date="2018-11" db="EMBL/GenBank/DDBJ databases">
        <authorList>
            <consortium name="Pathogen Informatics"/>
        </authorList>
    </citation>
    <scope>NUCLEOTIDE SEQUENCE [LARGE SCALE GENOMIC DNA]</scope>
</reference>
<dbReference type="EMBL" id="UZAE01012607">
    <property type="protein sequence ID" value="VDO05922.1"/>
    <property type="molecule type" value="Genomic_DNA"/>
</dbReference>
<evidence type="ECO:0000313" key="5">
    <source>
        <dbReference type="WBParaSite" id="HNAJ_0000943501-mRNA-1"/>
    </source>
</evidence>
<dbReference type="WBParaSite" id="HNAJ_0000943501-mRNA-1">
    <property type="protein sequence ID" value="HNAJ_0000943501-mRNA-1"/>
    <property type="gene ID" value="HNAJ_0000943501"/>
</dbReference>
<dbReference type="SUPFAM" id="SSF50891">
    <property type="entry name" value="Cyclophilin-like"/>
    <property type="match status" value="1"/>
</dbReference>
<dbReference type="GO" id="GO:0003755">
    <property type="term" value="F:peptidyl-prolyl cis-trans isomerase activity"/>
    <property type="evidence" value="ECO:0007669"/>
    <property type="project" value="UniProtKB-UniRule"/>
</dbReference>
<protein>
    <recommendedName>
        <fullName evidence="1">Peptidyl-prolyl cis-trans isomerase</fullName>
        <shortName evidence="1">PPIase</shortName>
        <ecNumber evidence="1">5.2.1.8</ecNumber>
    </recommendedName>
</protein>
<reference evidence="5" key="1">
    <citation type="submission" date="2017-02" db="UniProtKB">
        <authorList>
            <consortium name="WormBaseParasite"/>
        </authorList>
    </citation>
    <scope>IDENTIFICATION</scope>
</reference>
<keyword evidence="1" id="KW-0697">Rotamase</keyword>
<evidence type="ECO:0000313" key="3">
    <source>
        <dbReference type="EMBL" id="VDO05922.1"/>
    </source>
</evidence>